<evidence type="ECO:0000259" key="1">
    <source>
        <dbReference type="PROSITE" id="PS50878"/>
    </source>
</evidence>
<dbReference type="EMBL" id="CAJPWZ010000697">
    <property type="protein sequence ID" value="CAG2198751.1"/>
    <property type="molecule type" value="Genomic_DNA"/>
</dbReference>
<proteinExistence type="predicted"/>
<dbReference type="InterPro" id="IPR000477">
    <property type="entry name" value="RT_dom"/>
</dbReference>
<evidence type="ECO:0000313" key="3">
    <source>
        <dbReference type="Proteomes" id="UP000683360"/>
    </source>
</evidence>
<sequence length="279" mass="31692">MEHLEVTAIIAVDLSAAFDTVDHSILIKVLEYQYGVNGTALKWIDSYLRPRSCRVNVSSTTSSERQLEFSVPKGTFDTVDHSIFDKSTEYQYGVNGTALKWIDSYLRPRSCRVNVSSTTSSERQLECSVPQGSCLGPWLYLVYAGTLFDIIPPSIVYGFADDHTANKRFVPTLTNEMDAVRDLQDCAVHINTWMNSNKLKMNNAKTEFILFGSRHQLSKCQTKEIIICGDVIKSKTCIRYLGAFLDETLNFKDHITKKCKTAMMNYYKIKCIRSIERSN</sequence>
<dbReference type="PROSITE" id="PS50878">
    <property type="entry name" value="RT_POL"/>
    <property type="match status" value="1"/>
</dbReference>
<dbReference type="OrthoDB" id="10066052at2759"/>
<evidence type="ECO:0000313" key="2">
    <source>
        <dbReference type="EMBL" id="CAG2198751.1"/>
    </source>
</evidence>
<dbReference type="PANTHER" id="PTHR33332">
    <property type="entry name" value="REVERSE TRANSCRIPTASE DOMAIN-CONTAINING PROTEIN"/>
    <property type="match status" value="1"/>
</dbReference>
<dbReference type="Pfam" id="PF00078">
    <property type="entry name" value="RVT_1"/>
    <property type="match status" value="1"/>
</dbReference>
<gene>
    <name evidence="2" type="ORF">MEDL_13497</name>
</gene>
<reference evidence="2" key="1">
    <citation type="submission" date="2021-03" db="EMBL/GenBank/DDBJ databases">
        <authorList>
            <person name="Bekaert M."/>
        </authorList>
    </citation>
    <scope>NUCLEOTIDE SEQUENCE</scope>
</reference>
<feature type="domain" description="Reverse transcriptase" evidence="1">
    <location>
        <begin position="1"/>
        <end position="245"/>
    </location>
</feature>
<keyword evidence="3" id="KW-1185">Reference proteome</keyword>
<organism evidence="2 3">
    <name type="scientific">Mytilus edulis</name>
    <name type="common">Blue mussel</name>
    <dbReference type="NCBI Taxonomy" id="6550"/>
    <lineage>
        <taxon>Eukaryota</taxon>
        <taxon>Metazoa</taxon>
        <taxon>Spiralia</taxon>
        <taxon>Lophotrochozoa</taxon>
        <taxon>Mollusca</taxon>
        <taxon>Bivalvia</taxon>
        <taxon>Autobranchia</taxon>
        <taxon>Pteriomorphia</taxon>
        <taxon>Mytilida</taxon>
        <taxon>Mytiloidea</taxon>
        <taxon>Mytilidae</taxon>
        <taxon>Mytilinae</taxon>
        <taxon>Mytilus</taxon>
    </lineage>
</organism>
<dbReference type="AlphaFoldDB" id="A0A8S3QQ79"/>
<protein>
    <recommendedName>
        <fullName evidence="1">Reverse transcriptase domain-containing protein</fullName>
    </recommendedName>
</protein>
<dbReference type="Proteomes" id="UP000683360">
    <property type="component" value="Unassembled WGS sequence"/>
</dbReference>
<name>A0A8S3QQ79_MYTED</name>
<accession>A0A8S3QQ79</accession>
<comment type="caution">
    <text evidence="2">The sequence shown here is derived from an EMBL/GenBank/DDBJ whole genome shotgun (WGS) entry which is preliminary data.</text>
</comment>